<proteinExistence type="predicted"/>
<dbReference type="Pfam" id="PF12770">
    <property type="entry name" value="CHAT"/>
    <property type="match status" value="1"/>
</dbReference>
<evidence type="ECO:0000313" key="2">
    <source>
        <dbReference type="EMBL" id="KAH7349785.1"/>
    </source>
</evidence>
<comment type="caution">
    <text evidence="2">The sequence shown here is derived from an EMBL/GenBank/DDBJ whole genome shotgun (WGS) entry which is preliminary data.</text>
</comment>
<keyword evidence="3" id="KW-1185">Reference proteome</keyword>
<gene>
    <name evidence="2" type="ORF">B0T11DRAFT_289887</name>
</gene>
<dbReference type="EMBL" id="JAGPXD010000006">
    <property type="protein sequence ID" value="KAH7349785.1"/>
    <property type="molecule type" value="Genomic_DNA"/>
</dbReference>
<name>A0A8K0T996_9PEZI</name>
<protein>
    <submittedName>
        <fullName evidence="2">CHAT domain-containing protein</fullName>
    </submittedName>
</protein>
<dbReference type="OrthoDB" id="9991317at2759"/>
<evidence type="ECO:0000259" key="1">
    <source>
        <dbReference type="Pfam" id="PF12770"/>
    </source>
</evidence>
<dbReference type="AlphaFoldDB" id="A0A8K0T996"/>
<dbReference type="Proteomes" id="UP000813385">
    <property type="component" value="Unassembled WGS sequence"/>
</dbReference>
<organism evidence="2 3">
    <name type="scientific">Plectosphaerella cucumerina</name>
    <dbReference type="NCBI Taxonomy" id="40658"/>
    <lineage>
        <taxon>Eukaryota</taxon>
        <taxon>Fungi</taxon>
        <taxon>Dikarya</taxon>
        <taxon>Ascomycota</taxon>
        <taxon>Pezizomycotina</taxon>
        <taxon>Sordariomycetes</taxon>
        <taxon>Hypocreomycetidae</taxon>
        <taxon>Glomerellales</taxon>
        <taxon>Plectosphaerellaceae</taxon>
        <taxon>Plectosphaerella</taxon>
    </lineage>
</organism>
<sequence>MTSLALAKISISTICQAAILDEEGYNAFVEARSGATTDEEVEEYLGLLHASFVRSGDIEKLKKAIKRSHEWASATPDGHDHRSNKQQIVDNLSHCLNFYIRERIEYKEGFIVFVPDSKSMQTAREAQAMMYSADVELQKYDDNGDLDHLQRALGHALASIGIMGVIFNPMLALKVADVCDKAFNATNNPMHLGMAVAYASMGALFMHEKFLDRASRLMSLCDYLLTWSSQEGEDLEGDLANEVIRILHHLVQNANALQVGGPHAISPSEHTGALGRLGRAYGQRSVRLGSSDDLRNSIKFLEQALSLAGSENPRRELWLSHLASSYLQQYARHNLEDDLDLAIKYYEESSALPFNAGTQLVNDNRNIQSTHLSEALRSRYVLKENPDDMTRGIAAARQGAENFTGEHPDRAWSFTVYSKWMTHKYKVTNSIGDLNIGLEYAHKAVSAVPRQHAHSAHWQIRLGELYRLRFKHTGATEDGDAELATLLQAWDTAKQTKCGPSVFIKAATHLGSILGSKGARQNWELASTVLAEAVARMHDVAILSLQQSDKEWALKRYAGLASEAAAFSLNAGKPALEALKLLDQGRELINNSLMSLRGDVDVLAQKRPDLSTKLLAAWEMKNHSLSSAQLLRQTLMEIRAVEGFESFQEPLGEKEFLSLAQKGPVVVISISSVRGCDAFLITEAGIQLKPLPEVRRATVQGHIPHLTDPLKLPGILEWLWYSICEPCLNDLGFISPVTDGKWPHVWWIPTGGLTLFPFHAAGLHHRTPSDSVIDRVVSSYGTSLKALHYQRGLKPKKSESKHALLVAMPITHGCLDLPYVSDEVHTLGPICESMGLNPLMDSQSRAKILSDLCKSTIFHFAGHGNVRTTEPSLSSLRLNILDDCQLTVGDIQDLRLHEDPPFMAYLSACSTGVVRRGDLADEGIHLAGAFQLAGFRHVICTLWNVNDHCCVEVAKIVYETLRAGGTPLSDKAAREGLHFALRSLRSKSANELGSQKTVSEMHIGKPSETAQQIICEPTPAQLDSTDRIQVLVVNSVSSVKPPGNFLWVPFVHFGS</sequence>
<evidence type="ECO:0000313" key="3">
    <source>
        <dbReference type="Proteomes" id="UP000813385"/>
    </source>
</evidence>
<reference evidence="2" key="1">
    <citation type="journal article" date="2021" name="Nat. Commun.">
        <title>Genetic determinants of endophytism in the Arabidopsis root mycobiome.</title>
        <authorList>
            <person name="Mesny F."/>
            <person name="Miyauchi S."/>
            <person name="Thiergart T."/>
            <person name="Pickel B."/>
            <person name="Atanasova L."/>
            <person name="Karlsson M."/>
            <person name="Huettel B."/>
            <person name="Barry K.W."/>
            <person name="Haridas S."/>
            <person name="Chen C."/>
            <person name="Bauer D."/>
            <person name="Andreopoulos W."/>
            <person name="Pangilinan J."/>
            <person name="LaButti K."/>
            <person name="Riley R."/>
            <person name="Lipzen A."/>
            <person name="Clum A."/>
            <person name="Drula E."/>
            <person name="Henrissat B."/>
            <person name="Kohler A."/>
            <person name="Grigoriev I.V."/>
            <person name="Martin F.M."/>
            <person name="Hacquard S."/>
        </authorList>
    </citation>
    <scope>NUCLEOTIDE SEQUENCE</scope>
    <source>
        <strain evidence="2">MPI-CAGE-AT-0016</strain>
    </source>
</reference>
<feature type="domain" description="CHAT" evidence="1">
    <location>
        <begin position="716"/>
        <end position="1020"/>
    </location>
</feature>
<dbReference type="InterPro" id="IPR024983">
    <property type="entry name" value="CHAT_dom"/>
</dbReference>
<accession>A0A8K0T996</accession>